<geneLocation type="plasmid" evidence="3"/>
<dbReference type="PATRIC" id="fig|1031711.3.peg.3406"/>
<keyword evidence="2" id="KW-0614">Plasmid</keyword>
<feature type="region of interest" description="Disordered" evidence="1">
    <location>
        <begin position="36"/>
        <end position="103"/>
    </location>
</feature>
<accession>F6G828</accession>
<feature type="compositionally biased region" description="Polar residues" evidence="1">
    <location>
        <begin position="36"/>
        <end position="56"/>
    </location>
</feature>
<reference evidence="2 3" key="1">
    <citation type="journal article" date="2011" name="J. Bacteriol.">
        <title>Complete genome sequence of the plant pathogen Ralstonia solanacearum strain Po82.</title>
        <authorList>
            <person name="Xu J."/>
            <person name="Zheng H.J."/>
            <person name="Liu L."/>
            <person name="Pan Z.C."/>
            <person name="Prior P."/>
            <person name="Tang B."/>
            <person name="Xu J.S."/>
            <person name="Zhang H."/>
            <person name="Tian Q."/>
            <person name="Zhang L.Q."/>
            <person name="Feng J."/>
        </authorList>
    </citation>
    <scope>NUCLEOTIDE SEQUENCE [LARGE SCALE GENOMIC DNA]</scope>
    <source>
        <strain evidence="3">Po82</strain>
    </source>
</reference>
<organism evidence="2 3">
    <name type="scientific">Ralstonia solanacearum (strain Po82)</name>
    <dbReference type="NCBI Taxonomy" id="1031711"/>
    <lineage>
        <taxon>Bacteria</taxon>
        <taxon>Pseudomonadati</taxon>
        <taxon>Pseudomonadota</taxon>
        <taxon>Betaproteobacteria</taxon>
        <taxon>Burkholderiales</taxon>
        <taxon>Burkholderiaceae</taxon>
        <taxon>Ralstonia</taxon>
        <taxon>Ralstonia solanacearum species complex</taxon>
    </lineage>
</organism>
<feature type="compositionally biased region" description="Pro residues" evidence="1">
    <location>
        <begin position="84"/>
        <end position="103"/>
    </location>
</feature>
<dbReference type="GeneID" id="61365371"/>
<dbReference type="RefSeq" id="WP_014618448.1">
    <property type="nucleotide sequence ID" value="NC_017575.1"/>
</dbReference>
<name>F6G828_RALS8</name>
<gene>
    <name evidence="2" type="ordered locus">RSPO_m00137</name>
</gene>
<protein>
    <submittedName>
        <fullName evidence="2">Prolin-rich protein</fullName>
    </submittedName>
</protein>
<evidence type="ECO:0000256" key="1">
    <source>
        <dbReference type="SAM" id="MobiDB-lite"/>
    </source>
</evidence>
<proteinExistence type="predicted"/>
<dbReference type="KEGG" id="rsn:RSPO_m00137"/>
<evidence type="ECO:0000313" key="2">
    <source>
        <dbReference type="EMBL" id="AEG70779.1"/>
    </source>
</evidence>
<dbReference type="AlphaFoldDB" id="F6G828"/>
<dbReference type="HOGENOM" id="CLU_112864_1_1_4"/>
<evidence type="ECO:0000313" key="3">
    <source>
        <dbReference type="Proteomes" id="UP000007953"/>
    </source>
</evidence>
<sequence length="170" mass="18223">MKPVNRRLALLLLALAGSAGLVLFGGPATQTEVVQPSRSAAQSQLPATSTEPTSPSAEEATVLALRPREASPDIAQAFPSRDWAPPPPPPPPPAPPPKPTAPPLPFVVIGKKWEDGQWQVFLGRNEETFVVKTGDTFDGRYRVDSIAPPSMTLIYLPLKARQTLTIGNME</sequence>
<dbReference type="Proteomes" id="UP000007953">
    <property type="component" value="Plasmid megaplasmid"/>
</dbReference>
<dbReference type="EMBL" id="CP002820">
    <property type="protein sequence ID" value="AEG70779.1"/>
    <property type="molecule type" value="Genomic_DNA"/>
</dbReference>